<dbReference type="EMBL" id="ADFP01000114">
    <property type="protein sequence ID" value="EFB89881.1"/>
    <property type="molecule type" value="Genomic_DNA"/>
</dbReference>
<name>A0ABM9ZSS3_9BACT</name>
<evidence type="ECO:0000313" key="2">
    <source>
        <dbReference type="Proteomes" id="UP000006462"/>
    </source>
</evidence>
<proteinExistence type="predicted"/>
<comment type="caution">
    <text evidence="1">The sequence shown here is derived from an EMBL/GenBank/DDBJ whole genome shotgun (WGS) entry which is preliminary data.</text>
</comment>
<dbReference type="Proteomes" id="UP000006462">
    <property type="component" value="Unassembled WGS sequence"/>
</dbReference>
<sequence length="44" mass="5120">MTAAVACSARKRFRFKKRGRSRNCSFVNALSFCREPRAEIPRFP</sequence>
<accession>A0ABM9ZSS3</accession>
<reference evidence="1 2" key="1">
    <citation type="submission" date="2009-12" db="EMBL/GenBank/DDBJ databases">
        <authorList>
            <person name="Shrivastava S."/>
            <person name="Madupu R."/>
            <person name="Durkin A.S."/>
            <person name="Torralba M."/>
            <person name="Methe B."/>
            <person name="Sutton G.G."/>
            <person name="Strausberg R.L."/>
            <person name="Nelson K.E."/>
        </authorList>
    </citation>
    <scope>NUCLEOTIDE SEQUENCE [LARGE SCALE GENOMIC DNA]</scope>
    <source>
        <strain evidence="1 2">W5455</strain>
    </source>
</reference>
<evidence type="ECO:0000313" key="1">
    <source>
        <dbReference type="EMBL" id="EFB89881.1"/>
    </source>
</evidence>
<protein>
    <submittedName>
        <fullName evidence="1">Uncharacterized protein</fullName>
    </submittedName>
</protein>
<feature type="non-terminal residue" evidence="1">
    <location>
        <position position="44"/>
    </location>
</feature>
<gene>
    <name evidence="1" type="ORF">HMPREF7215_0741</name>
</gene>
<keyword evidence="2" id="KW-1185">Reference proteome</keyword>
<organism evidence="1 2">
    <name type="scientific">Pyramidobacter piscolens W5455</name>
    <dbReference type="NCBI Taxonomy" id="352165"/>
    <lineage>
        <taxon>Bacteria</taxon>
        <taxon>Thermotogati</taxon>
        <taxon>Synergistota</taxon>
        <taxon>Synergistia</taxon>
        <taxon>Synergistales</taxon>
        <taxon>Dethiosulfovibrionaceae</taxon>
        <taxon>Pyramidobacter</taxon>
    </lineage>
</organism>